<evidence type="ECO:0008006" key="8">
    <source>
        <dbReference type="Google" id="ProtNLM"/>
    </source>
</evidence>
<keyword evidence="4 5" id="KW-0472">Membrane</keyword>
<evidence type="ECO:0000256" key="3">
    <source>
        <dbReference type="ARBA" id="ARBA00022989"/>
    </source>
</evidence>
<dbReference type="RefSeq" id="WP_149400290.1">
    <property type="nucleotide sequence ID" value="NZ_BIXY01000008.1"/>
</dbReference>
<dbReference type="GO" id="GO:0016020">
    <property type="term" value="C:membrane"/>
    <property type="evidence" value="ECO:0007669"/>
    <property type="project" value="UniProtKB-SubCell"/>
</dbReference>
<dbReference type="EMBL" id="BIXY01000008">
    <property type="protein sequence ID" value="GCF07256.1"/>
    <property type="molecule type" value="Genomic_DNA"/>
</dbReference>
<dbReference type="OrthoDB" id="783189at2"/>
<dbReference type="Gene3D" id="1.20.1250.20">
    <property type="entry name" value="MFS general substrate transporter like domains"/>
    <property type="match status" value="1"/>
</dbReference>
<dbReference type="AlphaFoldDB" id="A0A5A5T7R6"/>
<organism evidence="6 7">
    <name type="scientific">Dictyobacter arantiisoli</name>
    <dbReference type="NCBI Taxonomy" id="2014874"/>
    <lineage>
        <taxon>Bacteria</taxon>
        <taxon>Bacillati</taxon>
        <taxon>Chloroflexota</taxon>
        <taxon>Ktedonobacteria</taxon>
        <taxon>Ktedonobacterales</taxon>
        <taxon>Dictyobacteraceae</taxon>
        <taxon>Dictyobacter</taxon>
    </lineage>
</organism>
<comment type="subcellular location">
    <subcellularLocation>
        <location evidence="1">Membrane</location>
        <topology evidence="1">Multi-pass membrane protein</topology>
    </subcellularLocation>
</comment>
<name>A0A5A5T7R6_9CHLR</name>
<dbReference type="PANTHER" id="PTHR42718">
    <property type="entry name" value="MAJOR FACILITATOR SUPERFAMILY MULTIDRUG TRANSPORTER MFSC"/>
    <property type="match status" value="1"/>
</dbReference>
<proteinExistence type="predicted"/>
<protein>
    <recommendedName>
        <fullName evidence="8">Major facilitator superfamily (MFS) profile domain-containing protein</fullName>
    </recommendedName>
</protein>
<keyword evidence="2 5" id="KW-0812">Transmembrane</keyword>
<evidence type="ECO:0000256" key="4">
    <source>
        <dbReference type="ARBA" id="ARBA00023136"/>
    </source>
</evidence>
<feature type="transmembrane region" description="Helical" evidence="5">
    <location>
        <begin position="137"/>
        <end position="163"/>
    </location>
</feature>
<dbReference type="InterPro" id="IPR036259">
    <property type="entry name" value="MFS_trans_sf"/>
</dbReference>
<keyword evidence="7" id="KW-1185">Reference proteome</keyword>
<evidence type="ECO:0000313" key="6">
    <source>
        <dbReference type="EMBL" id="GCF07256.1"/>
    </source>
</evidence>
<evidence type="ECO:0000256" key="5">
    <source>
        <dbReference type="SAM" id="Phobius"/>
    </source>
</evidence>
<dbReference type="PANTHER" id="PTHR42718:SF39">
    <property type="entry name" value="ACTINORHODIN TRANSPORTER-RELATED"/>
    <property type="match status" value="1"/>
</dbReference>
<reference evidence="6 7" key="1">
    <citation type="submission" date="2019-01" db="EMBL/GenBank/DDBJ databases">
        <title>Draft genome sequence of Dictyobacter sp. Uno17.</title>
        <authorList>
            <person name="Wang C.M."/>
            <person name="Zheng Y."/>
            <person name="Sakai Y."/>
            <person name="Abe K."/>
            <person name="Yokota A."/>
            <person name="Yabe S."/>
        </authorList>
    </citation>
    <scope>NUCLEOTIDE SEQUENCE [LARGE SCALE GENOMIC DNA]</scope>
    <source>
        <strain evidence="6 7">Uno17</strain>
    </source>
</reference>
<sequence length="169" mass="17736">MHGPTFPFTIARFFPQEFSEHQMHRGSFGEAMPQVLALIQISFPQKERGIALGLYGATLGLASIIAQILGGFLISSDAFGLGWRNVFLVNVPIGAASGVLTTATQTANVLGIAVIGTIFFGALGKTTASHSTQLAQIYGHAFVLSLSAIIILGVATLVGIVLLTHARLC</sequence>
<evidence type="ECO:0000256" key="2">
    <source>
        <dbReference type="ARBA" id="ARBA00022692"/>
    </source>
</evidence>
<feature type="transmembrane region" description="Helical" evidence="5">
    <location>
        <begin position="81"/>
        <end position="100"/>
    </location>
</feature>
<evidence type="ECO:0000256" key="1">
    <source>
        <dbReference type="ARBA" id="ARBA00004141"/>
    </source>
</evidence>
<feature type="transmembrane region" description="Helical" evidence="5">
    <location>
        <begin position="52"/>
        <end position="75"/>
    </location>
</feature>
<gene>
    <name evidence="6" type="ORF">KDI_08200</name>
</gene>
<dbReference type="Proteomes" id="UP000322530">
    <property type="component" value="Unassembled WGS sequence"/>
</dbReference>
<dbReference type="SUPFAM" id="SSF103473">
    <property type="entry name" value="MFS general substrate transporter"/>
    <property type="match status" value="1"/>
</dbReference>
<comment type="caution">
    <text evidence="6">The sequence shown here is derived from an EMBL/GenBank/DDBJ whole genome shotgun (WGS) entry which is preliminary data.</text>
</comment>
<feature type="transmembrane region" description="Helical" evidence="5">
    <location>
        <begin position="107"/>
        <end position="125"/>
    </location>
</feature>
<accession>A0A5A5T7R6</accession>
<keyword evidence="3 5" id="KW-1133">Transmembrane helix</keyword>
<evidence type="ECO:0000313" key="7">
    <source>
        <dbReference type="Proteomes" id="UP000322530"/>
    </source>
</evidence>